<dbReference type="InterPro" id="IPR038763">
    <property type="entry name" value="DHH_sf"/>
</dbReference>
<dbReference type="GO" id="GO:0003676">
    <property type="term" value="F:nucleic acid binding"/>
    <property type="evidence" value="ECO:0007669"/>
    <property type="project" value="InterPro"/>
</dbReference>
<evidence type="ECO:0000259" key="1">
    <source>
        <dbReference type="Pfam" id="PF01368"/>
    </source>
</evidence>
<dbReference type="Pfam" id="PF01368">
    <property type="entry name" value="DHH"/>
    <property type="match status" value="1"/>
</dbReference>
<dbReference type="InterPro" id="IPR001667">
    <property type="entry name" value="DDH_dom"/>
</dbReference>
<dbReference type="Pfam" id="PF02272">
    <property type="entry name" value="DHHA1"/>
    <property type="match status" value="1"/>
</dbReference>
<comment type="caution">
    <text evidence="3">The sequence shown here is derived from an EMBL/GenBank/DDBJ whole genome shotgun (WGS) entry which is preliminary data.</text>
</comment>
<gene>
    <name evidence="3" type="ORF">COT03_01400</name>
</gene>
<reference evidence="4" key="1">
    <citation type="submission" date="2017-09" db="EMBL/GenBank/DDBJ databases">
        <title>Depth-based differentiation of microbial function through sediment-hosted aquifers and enrichment of novel symbionts in the deep terrestrial subsurface.</title>
        <authorList>
            <person name="Probst A.J."/>
            <person name="Ladd B."/>
            <person name="Jarett J.K."/>
            <person name="Geller-Mcgrath D.E."/>
            <person name="Sieber C.M.K."/>
            <person name="Emerson J.B."/>
            <person name="Anantharaman K."/>
            <person name="Thomas B.C."/>
            <person name="Malmstrom R."/>
            <person name="Stieglmeier M."/>
            <person name="Klingl A."/>
            <person name="Woyke T."/>
            <person name="Ryan C.M."/>
            <person name="Banfield J.F."/>
        </authorList>
    </citation>
    <scope>NUCLEOTIDE SEQUENCE [LARGE SCALE GENOMIC DNA]</scope>
</reference>
<accession>A0A2M6YRF4</accession>
<dbReference type="Gene3D" id="3.10.310.30">
    <property type="match status" value="1"/>
</dbReference>
<dbReference type="InterPro" id="IPR003156">
    <property type="entry name" value="DHHA1_dom"/>
</dbReference>
<dbReference type="PANTHER" id="PTHR47618">
    <property type="entry name" value="BIFUNCTIONAL OLIGORIBONUCLEASE AND PAP PHOSPHATASE NRNA"/>
    <property type="match status" value="1"/>
</dbReference>
<organism evidence="3 4">
    <name type="scientific">Candidatus Shapirobacteria bacterium CG07_land_8_20_14_0_80_39_18</name>
    <dbReference type="NCBI Taxonomy" id="1974882"/>
    <lineage>
        <taxon>Bacteria</taxon>
        <taxon>Candidatus Shapironibacteriota</taxon>
    </lineage>
</organism>
<feature type="domain" description="DHHA1" evidence="2">
    <location>
        <begin position="242"/>
        <end position="326"/>
    </location>
</feature>
<evidence type="ECO:0000259" key="2">
    <source>
        <dbReference type="Pfam" id="PF02272"/>
    </source>
</evidence>
<dbReference type="PANTHER" id="PTHR47618:SF1">
    <property type="entry name" value="BIFUNCTIONAL OLIGORIBONUCLEASE AND PAP PHOSPHATASE NRNA"/>
    <property type="match status" value="1"/>
</dbReference>
<dbReference type="Gene3D" id="3.90.1640.10">
    <property type="entry name" value="inorganic pyrophosphatase (n-terminal core)"/>
    <property type="match status" value="1"/>
</dbReference>
<protein>
    <submittedName>
        <fullName evidence="3">Uncharacterized protein</fullName>
    </submittedName>
</protein>
<evidence type="ECO:0000313" key="4">
    <source>
        <dbReference type="Proteomes" id="UP000229502"/>
    </source>
</evidence>
<dbReference type="AlphaFoldDB" id="A0A2M6YRF4"/>
<evidence type="ECO:0000313" key="3">
    <source>
        <dbReference type="EMBL" id="PIU35337.1"/>
    </source>
</evidence>
<feature type="domain" description="DDH" evidence="1">
    <location>
        <begin position="19"/>
        <end position="164"/>
    </location>
</feature>
<proteinExistence type="predicted"/>
<name>A0A2M6YRF4_9BACT</name>
<dbReference type="Proteomes" id="UP000229502">
    <property type="component" value="Unassembled WGS sequence"/>
</dbReference>
<dbReference type="InterPro" id="IPR051319">
    <property type="entry name" value="Oligoribo/pAp-PDE_c-di-AMP_PDE"/>
</dbReference>
<dbReference type="EMBL" id="PEWZ01000072">
    <property type="protein sequence ID" value="PIU35337.1"/>
    <property type="molecule type" value="Genomic_DNA"/>
</dbReference>
<dbReference type="SUPFAM" id="SSF64182">
    <property type="entry name" value="DHH phosphoesterases"/>
    <property type="match status" value="1"/>
</dbReference>
<sequence length="330" mass="36787">MLNKKTAIKILSEIKKAKKILLTVHVSPDQDSVASVLAMELVLRRMGKKTKIISFSQIPSKLKFISGTERIETADFAKINFSEFDLFIALDSAQERMITRSHFPESFPSNFKIVNIDHHITNTRFGDINLVVPTSSTTEILYQLFKIWQVKIDKTLARLLFYGIFADTGCFQYSSTSVETFKIAADLIEKGASLNEAVLVSFRSYSLKTLKYWGRVLDNMQTDGSGKFIWSKISKKEREELGVEVTEVEGAANFFAPIVSGTEFGIILMEEEGLVRGSLRSRDVFDVSKIAVELGGGGHKAAAGFSLNMSLAEAEKEVLGAARKYLGRKQ</sequence>